<gene>
    <name evidence="1" type="ORF">DPMN_147571</name>
</gene>
<reference evidence="1" key="1">
    <citation type="journal article" date="2019" name="bioRxiv">
        <title>The Genome of the Zebra Mussel, Dreissena polymorpha: A Resource for Invasive Species Research.</title>
        <authorList>
            <person name="McCartney M.A."/>
            <person name="Auch B."/>
            <person name="Kono T."/>
            <person name="Mallez S."/>
            <person name="Zhang Y."/>
            <person name="Obille A."/>
            <person name="Becker A."/>
            <person name="Abrahante J.E."/>
            <person name="Garbe J."/>
            <person name="Badalamenti J.P."/>
            <person name="Herman A."/>
            <person name="Mangelson H."/>
            <person name="Liachko I."/>
            <person name="Sullivan S."/>
            <person name="Sone E.D."/>
            <person name="Koren S."/>
            <person name="Silverstein K.A.T."/>
            <person name="Beckman K.B."/>
            <person name="Gohl D.M."/>
        </authorList>
    </citation>
    <scope>NUCLEOTIDE SEQUENCE</scope>
    <source>
        <strain evidence="1">Duluth1</strain>
        <tissue evidence="1">Whole animal</tissue>
    </source>
</reference>
<keyword evidence="2" id="KW-1185">Reference proteome</keyword>
<protein>
    <submittedName>
        <fullName evidence="1">Uncharacterized protein</fullName>
    </submittedName>
</protein>
<evidence type="ECO:0000313" key="2">
    <source>
        <dbReference type="Proteomes" id="UP000828390"/>
    </source>
</evidence>
<accession>A0A9D4FDY5</accession>
<reference evidence="1" key="2">
    <citation type="submission" date="2020-11" db="EMBL/GenBank/DDBJ databases">
        <authorList>
            <person name="McCartney M.A."/>
            <person name="Auch B."/>
            <person name="Kono T."/>
            <person name="Mallez S."/>
            <person name="Becker A."/>
            <person name="Gohl D.M."/>
            <person name="Silverstein K.A.T."/>
            <person name="Koren S."/>
            <person name="Bechman K.B."/>
            <person name="Herman A."/>
            <person name="Abrahante J.E."/>
            <person name="Garbe J."/>
        </authorList>
    </citation>
    <scope>NUCLEOTIDE SEQUENCE</scope>
    <source>
        <strain evidence="1">Duluth1</strain>
        <tissue evidence="1">Whole animal</tissue>
    </source>
</reference>
<evidence type="ECO:0000313" key="1">
    <source>
        <dbReference type="EMBL" id="KAH3794042.1"/>
    </source>
</evidence>
<proteinExistence type="predicted"/>
<name>A0A9D4FDY5_DREPO</name>
<dbReference type="EMBL" id="JAIWYP010000007">
    <property type="protein sequence ID" value="KAH3794042.1"/>
    <property type="molecule type" value="Genomic_DNA"/>
</dbReference>
<comment type="caution">
    <text evidence="1">The sequence shown here is derived from an EMBL/GenBank/DDBJ whole genome shotgun (WGS) entry which is preliminary data.</text>
</comment>
<sequence length="56" mass="6306">MADQLKTQFEVMFFYIAFGSNDDTTGHRVMEEMSSKVEGENFFSAIDSKNDMAAEG</sequence>
<dbReference type="AlphaFoldDB" id="A0A9D4FDY5"/>
<organism evidence="1 2">
    <name type="scientific">Dreissena polymorpha</name>
    <name type="common">Zebra mussel</name>
    <name type="synonym">Mytilus polymorpha</name>
    <dbReference type="NCBI Taxonomy" id="45954"/>
    <lineage>
        <taxon>Eukaryota</taxon>
        <taxon>Metazoa</taxon>
        <taxon>Spiralia</taxon>
        <taxon>Lophotrochozoa</taxon>
        <taxon>Mollusca</taxon>
        <taxon>Bivalvia</taxon>
        <taxon>Autobranchia</taxon>
        <taxon>Heteroconchia</taxon>
        <taxon>Euheterodonta</taxon>
        <taxon>Imparidentia</taxon>
        <taxon>Neoheterodontei</taxon>
        <taxon>Myida</taxon>
        <taxon>Dreissenoidea</taxon>
        <taxon>Dreissenidae</taxon>
        <taxon>Dreissena</taxon>
    </lineage>
</organism>
<dbReference type="Proteomes" id="UP000828390">
    <property type="component" value="Unassembled WGS sequence"/>
</dbReference>